<reference evidence="1" key="1">
    <citation type="submission" date="2020-06" db="EMBL/GenBank/DDBJ databases">
        <title>Characterization of fructooligosaccharide metabolism and fructooligosaccharide-degrading enzymes in human commensal butyrate producers.</title>
        <authorList>
            <person name="Tanno H."/>
            <person name="Fujii T."/>
            <person name="Hirano K."/>
            <person name="Maeno S."/>
            <person name="Tonozuka T."/>
            <person name="Sakamoto M."/>
            <person name="Ohkuma M."/>
            <person name="Tochio T."/>
            <person name="Endo A."/>
        </authorList>
    </citation>
    <scope>NUCLEOTIDE SEQUENCE</scope>
    <source>
        <strain evidence="1">JCM 31265</strain>
    </source>
</reference>
<gene>
    <name evidence="1" type="ORF">COEU31_03600</name>
</gene>
<dbReference type="AlphaFoldDB" id="A0AAI9K2V1"/>
<protein>
    <recommendedName>
        <fullName evidence="3">Cellulase</fullName>
    </recommendedName>
</protein>
<evidence type="ECO:0008006" key="3">
    <source>
        <dbReference type="Google" id="ProtNLM"/>
    </source>
</evidence>
<comment type="caution">
    <text evidence="1">The sequence shown here is derived from an EMBL/GenBank/DDBJ whole genome shotgun (WGS) entry which is preliminary data.</text>
</comment>
<dbReference type="Proteomes" id="UP000660047">
    <property type="component" value="Unassembled WGS sequence"/>
</dbReference>
<proteinExistence type="predicted"/>
<dbReference type="EMBL" id="BLYL01000001">
    <property type="protein sequence ID" value="GFO93314.1"/>
    <property type="molecule type" value="Genomic_DNA"/>
</dbReference>
<name>A0AAI9K2V1_9FIRM</name>
<evidence type="ECO:0000313" key="2">
    <source>
        <dbReference type="Proteomes" id="UP000660047"/>
    </source>
</evidence>
<organism evidence="1 2">
    <name type="scientific">Coprococcus eutactus</name>
    <dbReference type="NCBI Taxonomy" id="33043"/>
    <lineage>
        <taxon>Bacteria</taxon>
        <taxon>Bacillati</taxon>
        <taxon>Bacillota</taxon>
        <taxon>Clostridia</taxon>
        <taxon>Lachnospirales</taxon>
        <taxon>Lachnospiraceae</taxon>
        <taxon>Coprococcus</taxon>
    </lineage>
</organism>
<sequence length="97" mass="11427">MRLPIDYNVLEDEDGNIIENGYAHINDCITWCRKYGLSLILDLHKTKGGSFDNNPEDNIMFENHELWSRFISLWKQLDFGLSDEHYASCIDKIIQYL</sequence>
<dbReference type="SUPFAM" id="SSF51445">
    <property type="entry name" value="(Trans)glycosidases"/>
    <property type="match status" value="1"/>
</dbReference>
<evidence type="ECO:0000313" key="1">
    <source>
        <dbReference type="EMBL" id="GFO93314.1"/>
    </source>
</evidence>
<dbReference type="InterPro" id="IPR017853">
    <property type="entry name" value="GH"/>
</dbReference>
<accession>A0AAI9K2V1</accession>
<dbReference type="Gene3D" id="3.20.20.80">
    <property type="entry name" value="Glycosidases"/>
    <property type="match status" value="1"/>
</dbReference>